<feature type="compositionally biased region" description="Low complexity" evidence="1">
    <location>
        <begin position="38"/>
        <end position="52"/>
    </location>
</feature>
<keyword evidence="3" id="KW-1185">Reference proteome</keyword>
<comment type="caution">
    <text evidence="2">The sequence shown here is derived from an EMBL/GenBank/DDBJ whole genome shotgun (WGS) entry which is preliminary data.</text>
</comment>
<proteinExistence type="predicted"/>
<dbReference type="AlphaFoldDB" id="A0A9P6W916"/>
<sequence length="318" mass="34598">MLPHLYARARALTVYCLSRSTIRLLEGGRGAPREARRASSAPTSLSALLSSSGEVAMQRRKTSRDTSHGPSPAPHPKRSARSSSAPVTGRCGTVDAEKRLSAAAATRLMLEKWDALDRRQDGRAQRCGSLPTHAESFELWAPEWEKFRLAQVQMEAQLDIEKNFITPPATETLHEYKETSSKQRRRRRTPCPSASTSQPTCSARPISDGTHVPTSSSGPHLVPYERVEVVANKTRPQSEQPRSSAGKHGATAASASKSSPETGKAREPPPPRRRETSSRPAQDATPSRRATDEASKHRKSTQQGAEQVEAGLPSCTVV</sequence>
<feature type="compositionally biased region" description="Basic and acidic residues" evidence="1">
    <location>
        <begin position="263"/>
        <end position="277"/>
    </location>
</feature>
<gene>
    <name evidence="2" type="ORF">C6P46_004959</name>
</gene>
<feature type="region of interest" description="Disordered" evidence="1">
    <location>
        <begin position="28"/>
        <end position="92"/>
    </location>
</feature>
<name>A0A9P6W916_RHOMI</name>
<feature type="compositionally biased region" description="Polar residues" evidence="1">
    <location>
        <begin position="234"/>
        <end position="243"/>
    </location>
</feature>
<reference evidence="2 3" key="1">
    <citation type="submission" date="2020-11" db="EMBL/GenBank/DDBJ databases">
        <title>Kefir isolates.</title>
        <authorList>
            <person name="Marcisauskas S."/>
            <person name="Kim Y."/>
            <person name="Blasche S."/>
        </authorList>
    </citation>
    <scope>NUCLEOTIDE SEQUENCE [LARGE SCALE GENOMIC DNA]</scope>
    <source>
        <strain evidence="2 3">KR</strain>
    </source>
</reference>
<accession>A0A9P6W916</accession>
<evidence type="ECO:0000313" key="3">
    <source>
        <dbReference type="Proteomes" id="UP000777482"/>
    </source>
</evidence>
<dbReference type="Proteomes" id="UP000777482">
    <property type="component" value="Unassembled WGS sequence"/>
</dbReference>
<feature type="region of interest" description="Disordered" evidence="1">
    <location>
        <begin position="163"/>
        <end position="318"/>
    </location>
</feature>
<evidence type="ECO:0000256" key="1">
    <source>
        <dbReference type="SAM" id="MobiDB-lite"/>
    </source>
</evidence>
<feature type="compositionally biased region" description="Polar residues" evidence="1">
    <location>
        <begin position="192"/>
        <end position="201"/>
    </location>
</feature>
<evidence type="ECO:0000313" key="2">
    <source>
        <dbReference type="EMBL" id="KAG0666389.1"/>
    </source>
</evidence>
<protein>
    <submittedName>
        <fullName evidence="2">Uncharacterized protein</fullName>
    </submittedName>
</protein>
<feature type="compositionally biased region" description="Basic and acidic residues" evidence="1">
    <location>
        <begin position="172"/>
        <end position="181"/>
    </location>
</feature>
<dbReference type="EMBL" id="PUHQ01000005">
    <property type="protein sequence ID" value="KAG0666389.1"/>
    <property type="molecule type" value="Genomic_DNA"/>
</dbReference>
<organism evidence="2 3">
    <name type="scientific">Rhodotorula mucilaginosa</name>
    <name type="common">Yeast</name>
    <name type="synonym">Rhodotorula rubra</name>
    <dbReference type="NCBI Taxonomy" id="5537"/>
    <lineage>
        <taxon>Eukaryota</taxon>
        <taxon>Fungi</taxon>
        <taxon>Dikarya</taxon>
        <taxon>Basidiomycota</taxon>
        <taxon>Pucciniomycotina</taxon>
        <taxon>Microbotryomycetes</taxon>
        <taxon>Sporidiobolales</taxon>
        <taxon>Sporidiobolaceae</taxon>
        <taxon>Rhodotorula</taxon>
    </lineage>
</organism>